<sequence length="560" mass="62877">MPQRRPSAKTGMNRCLQAPEILQLICSQLPNDRPSDRQRLLAVALSCRALLEPALDRLWLKIPSFRPIMATLPTELWKVDKKGTGTNPWTVLGVRRAIVPTDLDRYMAYYAHRIREVDIGLLKATFSLEVWLGLQMATSWKHGALSPSAQKINWALSGSKQAVLSKEVLDQAFPFFSLFMGPNTSYLSFTFASDTTIHTASVRSAPGIPSRLKELQLIDVAPATLGLSFLTNYLRTTSWNNLEILRIANISADAISHLSALPNVTILEIWSLRDLPRLHVYSDTDWKTPPPHVEEMPNTAFPSLETLNLISGSSESIEAFIQHLPPDNYLHTLQCTVNRVEPSGDAMTSLLASIRLHCDPKSLRKLVLKTGPPLLAFTPIEDLEMQPNEGVNLTPLSVFEELEELSLNFSININLLPADIDFIVESFPLLVKLKVDTNVSDAVVARLDHNHVLRLLYDLPFLKKLGLRFDATQITGEETIPASSIHTRPAPLEKLWVGDSPIYSPEAVIKFLERHCPNLNLNKLETVQLNEEYSHSVPVMVYKRRWMAVRDSTIVDRESP</sequence>
<dbReference type="InterPro" id="IPR032675">
    <property type="entry name" value="LRR_dom_sf"/>
</dbReference>
<reference evidence="1 2" key="1">
    <citation type="submission" date="2020-07" db="EMBL/GenBank/DDBJ databases">
        <title>Comparative genomics of pyrophilous fungi reveals a link between fire events and developmental genes.</title>
        <authorList>
            <consortium name="DOE Joint Genome Institute"/>
            <person name="Steindorff A.S."/>
            <person name="Carver A."/>
            <person name="Calhoun S."/>
            <person name="Stillman K."/>
            <person name="Liu H."/>
            <person name="Lipzen A."/>
            <person name="Pangilinan J."/>
            <person name="Labutti K."/>
            <person name="Bruns T.D."/>
            <person name="Grigoriev I.V."/>
        </authorList>
    </citation>
    <scope>NUCLEOTIDE SEQUENCE [LARGE SCALE GENOMIC DNA]</scope>
    <source>
        <strain evidence="1 2">CBS 144469</strain>
    </source>
</reference>
<keyword evidence="2" id="KW-1185">Reference proteome</keyword>
<protein>
    <recommendedName>
        <fullName evidence="3">F-box domain-containing protein</fullName>
    </recommendedName>
</protein>
<dbReference type="EMBL" id="JACGCI010000052">
    <property type="protein sequence ID" value="KAF6751098.1"/>
    <property type="molecule type" value="Genomic_DNA"/>
</dbReference>
<proteinExistence type="predicted"/>
<accession>A0A8H6M0N7</accession>
<dbReference type="Proteomes" id="UP000521943">
    <property type="component" value="Unassembled WGS sequence"/>
</dbReference>
<organism evidence="1 2">
    <name type="scientific">Ephemerocybe angulata</name>
    <dbReference type="NCBI Taxonomy" id="980116"/>
    <lineage>
        <taxon>Eukaryota</taxon>
        <taxon>Fungi</taxon>
        <taxon>Dikarya</taxon>
        <taxon>Basidiomycota</taxon>
        <taxon>Agaricomycotina</taxon>
        <taxon>Agaricomycetes</taxon>
        <taxon>Agaricomycetidae</taxon>
        <taxon>Agaricales</taxon>
        <taxon>Agaricineae</taxon>
        <taxon>Psathyrellaceae</taxon>
        <taxon>Ephemerocybe</taxon>
    </lineage>
</organism>
<dbReference type="AlphaFoldDB" id="A0A8H6M0N7"/>
<evidence type="ECO:0000313" key="2">
    <source>
        <dbReference type="Proteomes" id="UP000521943"/>
    </source>
</evidence>
<evidence type="ECO:0000313" key="1">
    <source>
        <dbReference type="EMBL" id="KAF6751098.1"/>
    </source>
</evidence>
<evidence type="ECO:0008006" key="3">
    <source>
        <dbReference type="Google" id="ProtNLM"/>
    </source>
</evidence>
<name>A0A8H6M0N7_9AGAR</name>
<comment type="caution">
    <text evidence="1">The sequence shown here is derived from an EMBL/GenBank/DDBJ whole genome shotgun (WGS) entry which is preliminary data.</text>
</comment>
<gene>
    <name evidence="1" type="ORF">DFP72DRAFT_1172480</name>
</gene>
<dbReference type="OrthoDB" id="3258386at2759"/>
<dbReference type="Gene3D" id="3.80.10.10">
    <property type="entry name" value="Ribonuclease Inhibitor"/>
    <property type="match status" value="1"/>
</dbReference>